<feature type="compositionally biased region" description="Polar residues" evidence="4">
    <location>
        <begin position="1"/>
        <end position="18"/>
    </location>
</feature>
<gene>
    <name evidence="6" type="ORF">KVA01_20060</name>
</gene>
<dbReference type="EMBL" id="BJNW01000018">
    <property type="protein sequence ID" value="GEC99851.1"/>
    <property type="molecule type" value="Genomic_DNA"/>
</dbReference>
<keyword evidence="2" id="KW-0159">Chromosome partition</keyword>
<dbReference type="STRING" id="1272.GCA_900014985_01031"/>
<dbReference type="NCBIfam" id="TIGR00180">
    <property type="entry name" value="parB_part"/>
    <property type="match status" value="1"/>
</dbReference>
<evidence type="ECO:0000256" key="2">
    <source>
        <dbReference type="ARBA" id="ARBA00022829"/>
    </source>
</evidence>
<sequence>MAEQESSSARNVKQNKASVQPKKQGAADTPADSATAVRASGGAQKASKGFVSTMGNPESGADSARKAGSAKRSSSTTADTSAKAKTGTSSGAGAAPSDSETPDATGAGLPASARKTSSRGDSRETSARIGRSGASSEAGKPVRKRRDMGQALRSTTSVSRPVDMFFLSSSDVEEDEHDSVDVVTVATPGVPDDVSRETSVRDVSETAPTEVPGTEFRQNTESAAQAGPASTTPSDDSSTQEKSALEDSAVSPARQTEGKAEAKGAARAESPASVGDVAPQNRSDGTVSASAGKASAAKSSRTGNGTASKADASAMTEPPKDTSEASSPSKNPKDGPSSGSSQGLGVSASDVSRETSTTSASVDELQTVPGARFAEIAVKDIHPNRKQPRQVFDEDELAELAFSVKELGVLQPIVVRPSREENAGRFELVMGERRWRAVQEAGLETIPAIVRETADNDLLRDALLENLHRAQLNPLEEAAAYQQLMEEFGATQEQLSERIGRSRPQISNTLRLLRLPALVQRRVAAGVLSSGHARALLALSDPAEMERLAQRIVAEGLSVRATEEAVALADGLKRHPTKRKAPANRHDDRMGYIADAFSDKLDTSVKIQLGARKGKMTIEFASVEDLNRIIDVLDPKLDPEA</sequence>
<feature type="compositionally biased region" description="Basic and acidic residues" evidence="4">
    <location>
        <begin position="256"/>
        <end position="266"/>
    </location>
</feature>
<evidence type="ECO:0000256" key="3">
    <source>
        <dbReference type="ARBA" id="ARBA00023125"/>
    </source>
</evidence>
<dbReference type="SUPFAM" id="SSF109709">
    <property type="entry name" value="KorB DNA-binding domain-like"/>
    <property type="match status" value="1"/>
</dbReference>
<evidence type="ECO:0000256" key="4">
    <source>
        <dbReference type="SAM" id="MobiDB-lite"/>
    </source>
</evidence>
<dbReference type="Pfam" id="PF23552">
    <property type="entry name" value="ParB_C"/>
    <property type="match status" value="1"/>
</dbReference>
<accession>A0A4Y4D3V1</accession>
<evidence type="ECO:0000313" key="6">
    <source>
        <dbReference type="EMBL" id="GEC99851.1"/>
    </source>
</evidence>
<dbReference type="InterPro" id="IPR003115">
    <property type="entry name" value="ParB_N"/>
</dbReference>
<dbReference type="GO" id="GO:0003677">
    <property type="term" value="F:DNA binding"/>
    <property type="evidence" value="ECO:0007669"/>
    <property type="project" value="UniProtKB-KW"/>
</dbReference>
<protein>
    <submittedName>
        <fullName evidence="6">Chromosome partitioning protein ParB</fullName>
    </submittedName>
</protein>
<evidence type="ECO:0000256" key="1">
    <source>
        <dbReference type="ARBA" id="ARBA00006295"/>
    </source>
</evidence>
<reference evidence="6 7" key="1">
    <citation type="submission" date="2019-06" db="EMBL/GenBank/DDBJ databases">
        <title>Whole genome shotgun sequence of Kocuria varians NBRC 15358.</title>
        <authorList>
            <person name="Hosoyama A."/>
            <person name="Uohara A."/>
            <person name="Ohji S."/>
            <person name="Ichikawa N."/>
        </authorList>
    </citation>
    <scope>NUCLEOTIDE SEQUENCE [LARGE SCALE GENOMIC DNA]</scope>
    <source>
        <strain evidence="6 7">NBRC 15358</strain>
    </source>
</reference>
<dbReference type="GO" id="GO:0045881">
    <property type="term" value="P:positive regulation of sporulation resulting in formation of a cellular spore"/>
    <property type="evidence" value="ECO:0007669"/>
    <property type="project" value="TreeGrafter"/>
</dbReference>
<dbReference type="InterPro" id="IPR050336">
    <property type="entry name" value="Chromosome_partition/occlusion"/>
</dbReference>
<evidence type="ECO:0000259" key="5">
    <source>
        <dbReference type="SMART" id="SM00470"/>
    </source>
</evidence>
<dbReference type="Pfam" id="PF02195">
    <property type="entry name" value="ParB_N"/>
    <property type="match status" value="1"/>
</dbReference>
<keyword evidence="3" id="KW-0238">DNA-binding</keyword>
<dbReference type="PANTHER" id="PTHR33375:SF1">
    <property type="entry name" value="CHROMOSOME-PARTITIONING PROTEIN PARB-RELATED"/>
    <property type="match status" value="1"/>
</dbReference>
<dbReference type="InterPro" id="IPR036086">
    <property type="entry name" value="ParB/Sulfiredoxin_sf"/>
</dbReference>
<dbReference type="FunFam" id="1.10.10.2830:FF:000001">
    <property type="entry name" value="Chromosome partitioning protein ParB"/>
    <property type="match status" value="1"/>
</dbReference>
<dbReference type="Gene3D" id="1.10.10.2830">
    <property type="match status" value="1"/>
</dbReference>
<feature type="compositionally biased region" description="Low complexity" evidence="4">
    <location>
        <begin position="59"/>
        <end position="99"/>
    </location>
</feature>
<dbReference type="Proteomes" id="UP000315730">
    <property type="component" value="Unassembled WGS sequence"/>
</dbReference>
<dbReference type="FunFam" id="3.90.1530.30:FF:000001">
    <property type="entry name" value="Chromosome partitioning protein ParB"/>
    <property type="match status" value="1"/>
</dbReference>
<dbReference type="GO" id="GO:0007059">
    <property type="term" value="P:chromosome segregation"/>
    <property type="evidence" value="ECO:0007669"/>
    <property type="project" value="UniProtKB-KW"/>
</dbReference>
<dbReference type="InterPro" id="IPR004437">
    <property type="entry name" value="ParB/RepB/Spo0J"/>
</dbReference>
<organism evidence="6 7">
    <name type="scientific">Kocuria varians</name>
    <name type="common">Micrococcus varians</name>
    <dbReference type="NCBI Taxonomy" id="1272"/>
    <lineage>
        <taxon>Bacteria</taxon>
        <taxon>Bacillati</taxon>
        <taxon>Actinomycetota</taxon>
        <taxon>Actinomycetes</taxon>
        <taxon>Micrococcales</taxon>
        <taxon>Micrococcaceae</taxon>
        <taxon>Kocuria</taxon>
    </lineage>
</organism>
<comment type="caution">
    <text evidence="6">The sequence shown here is derived from an EMBL/GenBank/DDBJ whole genome shotgun (WGS) entry which is preliminary data.</text>
</comment>
<dbReference type="PANTHER" id="PTHR33375">
    <property type="entry name" value="CHROMOSOME-PARTITIONING PROTEIN PARB-RELATED"/>
    <property type="match status" value="1"/>
</dbReference>
<dbReference type="InterPro" id="IPR057240">
    <property type="entry name" value="ParB_dimer_C"/>
</dbReference>
<feature type="compositionally biased region" description="Low complexity" evidence="4">
    <location>
        <begin position="288"/>
        <end position="300"/>
    </location>
</feature>
<dbReference type="SMART" id="SM00470">
    <property type="entry name" value="ParB"/>
    <property type="match status" value="1"/>
</dbReference>
<feature type="compositionally biased region" description="Basic and acidic residues" evidence="4">
    <location>
        <begin position="193"/>
        <end position="204"/>
    </location>
</feature>
<dbReference type="InterPro" id="IPR041468">
    <property type="entry name" value="HTH_ParB/Spo0J"/>
</dbReference>
<comment type="similarity">
    <text evidence="1">Belongs to the ParB family.</text>
</comment>
<keyword evidence="7" id="KW-1185">Reference proteome</keyword>
<proteinExistence type="inferred from homology"/>
<evidence type="ECO:0000313" key="7">
    <source>
        <dbReference type="Proteomes" id="UP000315730"/>
    </source>
</evidence>
<dbReference type="Gene3D" id="3.90.1530.30">
    <property type="match status" value="1"/>
</dbReference>
<feature type="domain" description="ParB-like N-terminal" evidence="5">
    <location>
        <begin position="374"/>
        <end position="467"/>
    </location>
</feature>
<dbReference type="SUPFAM" id="SSF110849">
    <property type="entry name" value="ParB/Sulfiredoxin"/>
    <property type="match status" value="1"/>
</dbReference>
<name>A0A4Y4D3V1_KOCVA</name>
<dbReference type="AlphaFoldDB" id="A0A4Y4D3V1"/>
<dbReference type="Pfam" id="PF17762">
    <property type="entry name" value="HTH_ParB"/>
    <property type="match status" value="1"/>
</dbReference>
<feature type="region of interest" description="Disordered" evidence="4">
    <location>
        <begin position="1"/>
        <end position="364"/>
    </location>
</feature>
<dbReference type="CDD" id="cd16393">
    <property type="entry name" value="SPO0J_N"/>
    <property type="match status" value="1"/>
</dbReference>
<dbReference type="GO" id="GO:0005694">
    <property type="term" value="C:chromosome"/>
    <property type="evidence" value="ECO:0007669"/>
    <property type="project" value="TreeGrafter"/>
</dbReference>